<keyword evidence="1" id="KW-0472">Membrane</keyword>
<dbReference type="OrthoDB" id="1495896at2"/>
<comment type="caution">
    <text evidence="2">The sequence shown here is derived from an EMBL/GenBank/DDBJ whole genome shotgun (WGS) entry which is preliminary data.</text>
</comment>
<dbReference type="Pfam" id="PF05751">
    <property type="entry name" value="FixH"/>
    <property type="match status" value="1"/>
</dbReference>
<dbReference type="Proteomes" id="UP000245680">
    <property type="component" value="Unassembled WGS sequence"/>
</dbReference>
<sequence>MREITGRTVLFAMLGFFGIIIAVNLTMAFFAVRTFSGLEVQNSYDASQGYDAARDAQLALGWDVTAAYEPGELRIAFTNAADGSPADVADLTALVGWATSVRDDFTPDFTYSDGVFRAPAQMEPGNWNIRLTATAADGTTFRQRLPLLVEE</sequence>
<name>A0A2V2L8R5_9RHOB</name>
<accession>A0A2V2L8R5</accession>
<reference evidence="2 3" key="1">
    <citation type="submission" date="2018-05" db="EMBL/GenBank/DDBJ databases">
        <title>Rhodobacteraceae gen. nov., sp. nov. isolated from sea water.</title>
        <authorList>
            <person name="Ren Y."/>
        </authorList>
    </citation>
    <scope>NUCLEOTIDE SEQUENCE [LARGE SCALE GENOMIC DNA]</scope>
    <source>
        <strain evidence="2 3">TG-679</strain>
    </source>
</reference>
<organism evidence="2 3">
    <name type="scientific">Meridianimarinicoccus roseus</name>
    <dbReference type="NCBI Taxonomy" id="2072018"/>
    <lineage>
        <taxon>Bacteria</taxon>
        <taxon>Pseudomonadati</taxon>
        <taxon>Pseudomonadota</taxon>
        <taxon>Alphaproteobacteria</taxon>
        <taxon>Rhodobacterales</taxon>
        <taxon>Paracoccaceae</taxon>
        <taxon>Meridianimarinicoccus</taxon>
    </lineage>
</organism>
<dbReference type="PIRSF" id="PIRSF011386">
    <property type="entry name" value="FixH"/>
    <property type="match status" value="1"/>
</dbReference>
<gene>
    <name evidence="2" type="ORF">DKT77_15905</name>
</gene>
<dbReference type="InterPro" id="IPR018037">
    <property type="entry name" value="FixH_proteobacterial"/>
</dbReference>
<dbReference type="RefSeq" id="WP_109812656.1">
    <property type="nucleotide sequence ID" value="NZ_QGKU01000048.1"/>
</dbReference>
<feature type="transmembrane region" description="Helical" evidence="1">
    <location>
        <begin position="9"/>
        <end position="32"/>
    </location>
</feature>
<protein>
    <submittedName>
        <fullName evidence="2">Nitrogen fixation protein FixH</fullName>
    </submittedName>
</protein>
<dbReference type="AlphaFoldDB" id="A0A2V2L8R5"/>
<dbReference type="InterPro" id="IPR008620">
    <property type="entry name" value="FixH"/>
</dbReference>
<evidence type="ECO:0000256" key="1">
    <source>
        <dbReference type="SAM" id="Phobius"/>
    </source>
</evidence>
<keyword evidence="1" id="KW-0812">Transmembrane</keyword>
<proteinExistence type="predicted"/>
<keyword evidence="3" id="KW-1185">Reference proteome</keyword>
<dbReference type="EMBL" id="QGKU01000048">
    <property type="protein sequence ID" value="PWR01615.1"/>
    <property type="molecule type" value="Genomic_DNA"/>
</dbReference>
<keyword evidence="1" id="KW-1133">Transmembrane helix</keyword>
<evidence type="ECO:0000313" key="3">
    <source>
        <dbReference type="Proteomes" id="UP000245680"/>
    </source>
</evidence>
<evidence type="ECO:0000313" key="2">
    <source>
        <dbReference type="EMBL" id="PWR01615.1"/>
    </source>
</evidence>